<feature type="transmembrane region" description="Helical" evidence="1">
    <location>
        <begin position="6"/>
        <end position="23"/>
    </location>
</feature>
<evidence type="ECO:0000313" key="2">
    <source>
        <dbReference type="EMBL" id="AYV86131.1"/>
    </source>
</evidence>
<sequence length="249" mass="28328">MSLTTLACIVIGILIVIIIIILLNDSARKSMATFITSPPVRNITAQFIESQVKPRLIQHCRKINPLLSVNQVDQLDRTLTKALLAWREGKDIKPMLRGILALAVPYGDYAYDLIEAYFKHSGNYQNNVNNNQHNNPPNSQDIKYHPSNEQLVSKFGADYSKISAIPQIYQNIIVSKLNNVNEPIVCGISLEPILQNGKLSKDVVVIINTHTQHIYFFYKASLEMWFSRRLTNPMTREAIDPQRDLFHLS</sequence>
<organism evidence="2">
    <name type="scientific">Solumvirus sp</name>
    <dbReference type="NCBI Taxonomy" id="2487773"/>
    <lineage>
        <taxon>Viruses</taxon>
        <taxon>Pithoviruses</taxon>
    </lineage>
</organism>
<gene>
    <name evidence="2" type="ORF">Solumvirus1_6</name>
</gene>
<dbReference type="EMBL" id="MK072498">
    <property type="protein sequence ID" value="AYV86131.1"/>
    <property type="molecule type" value="Genomic_DNA"/>
</dbReference>
<keyword evidence="1" id="KW-1133">Transmembrane helix</keyword>
<accession>A0A3G5AIK1</accession>
<keyword evidence="1" id="KW-0472">Membrane</keyword>
<proteinExistence type="predicted"/>
<reference evidence="2" key="1">
    <citation type="submission" date="2018-10" db="EMBL/GenBank/DDBJ databases">
        <title>Hidden diversity of soil giant viruses.</title>
        <authorList>
            <person name="Schulz F."/>
            <person name="Alteio L."/>
            <person name="Goudeau D."/>
            <person name="Ryan E.M."/>
            <person name="Malmstrom R.R."/>
            <person name="Blanchard J."/>
            <person name="Woyke T."/>
        </authorList>
    </citation>
    <scope>NUCLEOTIDE SEQUENCE</scope>
    <source>
        <strain evidence="2">SMV1</strain>
    </source>
</reference>
<evidence type="ECO:0000256" key="1">
    <source>
        <dbReference type="SAM" id="Phobius"/>
    </source>
</evidence>
<name>A0A3G5AIK1_9VIRU</name>
<keyword evidence="1" id="KW-0812">Transmembrane</keyword>
<protein>
    <submittedName>
        <fullName evidence="2">Uncharacterized protein</fullName>
    </submittedName>
</protein>